<dbReference type="OrthoDB" id="6499973at2759"/>
<evidence type="ECO:0000313" key="7">
    <source>
        <dbReference type="Proteomes" id="UP000029665"/>
    </source>
</evidence>
<dbReference type="HOGENOM" id="CLU_001265_1_1_1"/>
<reference evidence="6" key="1">
    <citation type="submission" date="2014-01" db="EMBL/GenBank/DDBJ databases">
        <title>The genome of the white-rot fungus Pycnoporus cinnabarinus: a basidiomycete model with a versatile arsenal for lignocellulosic biomass breakdown.</title>
        <authorList>
            <person name="Levasseur A."/>
            <person name="Lomascolo A."/>
            <person name="Ruiz-Duenas F.J."/>
            <person name="Uzan E."/>
            <person name="Piumi F."/>
            <person name="Kues U."/>
            <person name="Ram A.F.J."/>
            <person name="Murat C."/>
            <person name="Haon M."/>
            <person name="Benoit I."/>
            <person name="Arfi Y."/>
            <person name="Chevret D."/>
            <person name="Drula E."/>
            <person name="Kwon M.J."/>
            <person name="Gouret P."/>
            <person name="Lesage-Meessen L."/>
            <person name="Lombard V."/>
            <person name="Mariette J."/>
            <person name="Noirot C."/>
            <person name="Park J."/>
            <person name="Patyshakuliyeva A."/>
            <person name="Wieneger R.A.B."/>
            <person name="Wosten H.A.B."/>
            <person name="Martin F."/>
            <person name="Coutinho P.M."/>
            <person name="de Vries R."/>
            <person name="Martinez A.T."/>
            <person name="Klopp C."/>
            <person name="Pontarotti P."/>
            <person name="Henrissat B."/>
            <person name="Record E."/>
        </authorList>
    </citation>
    <scope>NUCLEOTIDE SEQUENCE [LARGE SCALE GENOMIC DNA]</scope>
    <source>
        <strain evidence="6">BRFM137</strain>
    </source>
</reference>
<dbReference type="AlphaFoldDB" id="A0A060STG9"/>
<feature type="transmembrane region" description="Helical" evidence="4">
    <location>
        <begin position="68"/>
        <end position="90"/>
    </location>
</feature>
<evidence type="ECO:0000256" key="1">
    <source>
        <dbReference type="ARBA" id="ARBA00004141"/>
    </source>
</evidence>
<dbReference type="Proteomes" id="UP000029665">
    <property type="component" value="Unassembled WGS sequence"/>
</dbReference>
<dbReference type="GO" id="GO:0022857">
    <property type="term" value="F:transmembrane transporter activity"/>
    <property type="evidence" value="ECO:0007669"/>
    <property type="project" value="InterPro"/>
</dbReference>
<accession>A0A060STG9</accession>
<dbReference type="InterPro" id="IPR036259">
    <property type="entry name" value="MFS_trans_sf"/>
</dbReference>
<gene>
    <name evidence="6" type="ORF">BN946_scf184969.g46</name>
</gene>
<keyword evidence="4" id="KW-0472">Membrane</keyword>
<evidence type="ECO:0000259" key="5">
    <source>
        <dbReference type="PROSITE" id="PS50850"/>
    </source>
</evidence>
<feature type="transmembrane region" description="Helical" evidence="4">
    <location>
        <begin position="405"/>
        <end position="426"/>
    </location>
</feature>
<feature type="transmembrane region" description="Helical" evidence="4">
    <location>
        <begin position="164"/>
        <end position="187"/>
    </location>
</feature>
<evidence type="ECO:0000313" key="6">
    <source>
        <dbReference type="EMBL" id="CDO77695.1"/>
    </source>
</evidence>
<dbReference type="InterPro" id="IPR011701">
    <property type="entry name" value="MFS"/>
</dbReference>
<feature type="transmembrane region" description="Helical" evidence="4">
    <location>
        <begin position="110"/>
        <end position="130"/>
    </location>
</feature>
<dbReference type="PANTHER" id="PTHR11360">
    <property type="entry name" value="MONOCARBOXYLATE TRANSPORTER"/>
    <property type="match status" value="1"/>
</dbReference>
<protein>
    <recommendedName>
        <fullName evidence="5">Major facilitator superfamily (MFS) profile domain-containing protein</fullName>
    </recommendedName>
</protein>
<dbReference type="OMA" id="THGLDKT"/>
<dbReference type="PROSITE" id="PS50850">
    <property type="entry name" value="MFS"/>
    <property type="match status" value="1"/>
</dbReference>
<feature type="transmembrane region" description="Helical" evidence="4">
    <location>
        <begin position="313"/>
        <end position="331"/>
    </location>
</feature>
<dbReference type="InterPro" id="IPR050327">
    <property type="entry name" value="Proton-linked_MCT"/>
</dbReference>
<comment type="caution">
    <text evidence="6">The sequence shown here is derived from an EMBL/GenBank/DDBJ whole genome shotgun (WGS) entry which is preliminary data.</text>
</comment>
<name>A0A060STG9_PYCCI</name>
<sequence length="476" mass="51240">MSQPQPDSVIDSELEENKPGLASSRASVQKSEVSATIHDTSRPPTARVENADRQQAPAAPGDFPEGGWAGWLTVAGAFLIQMTGFGYTGSYGVYQDFYTRVYLSNESSSAISWIGSINAYLVIASGLLAGRLYDRGYFYYLLYGGSLLLAFSLFMLSLAKPDQYYQVFLSQGVGVGLGAGMMYIPSVAVVSQYFHKRRALAMTIVASGSSLGAIVHPIMLNNTLNDPKIGFAIATRANAGMISGLLLIACVVMRTRTTQVRTPPPLWSSAKRFVKDGAYVFTAIGMTVFALGFYFPLFYIQLDALTHGLDKTFSFYSLVILNACSFLGRLSPGFFANKLGVENITVVSTFVCAVLILGMIGLSSVASVVVIGIIYGFFAGTYIAMLAPLLAHLTDDMSELGARMGLAFALCGFGTLVGTPIDGALLTGDYIWWRPALFSGLMAFLGTASFATSIVLLRRRRLRRRATEDAAANEKA</sequence>
<dbReference type="SUPFAM" id="SSF103473">
    <property type="entry name" value="MFS general substrate transporter"/>
    <property type="match status" value="1"/>
</dbReference>
<feature type="compositionally biased region" description="Polar residues" evidence="3">
    <location>
        <begin position="24"/>
        <end position="38"/>
    </location>
</feature>
<feature type="region of interest" description="Disordered" evidence="3">
    <location>
        <begin position="1"/>
        <end position="62"/>
    </location>
</feature>
<keyword evidence="4" id="KW-1133">Transmembrane helix</keyword>
<dbReference type="Pfam" id="PF07690">
    <property type="entry name" value="MFS_1"/>
    <property type="match status" value="1"/>
</dbReference>
<feature type="domain" description="Major facilitator superfamily (MFS) profile" evidence="5">
    <location>
        <begin position="72"/>
        <end position="463"/>
    </location>
</feature>
<dbReference type="PANTHER" id="PTHR11360:SF234">
    <property type="entry name" value="MFS-TYPE TRANSPORTER DBAD-RELATED"/>
    <property type="match status" value="1"/>
</dbReference>
<feature type="transmembrane region" description="Helical" evidence="4">
    <location>
        <begin position="343"/>
        <end position="362"/>
    </location>
</feature>
<feature type="transmembrane region" description="Helical" evidence="4">
    <location>
        <begin position="199"/>
        <end position="219"/>
    </location>
</feature>
<feature type="transmembrane region" description="Helical" evidence="4">
    <location>
        <begin position="432"/>
        <end position="457"/>
    </location>
</feature>
<feature type="transmembrane region" description="Helical" evidence="4">
    <location>
        <begin position="368"/>
        <end position="393"/>
    </location>
</feature>
<feature type="transmembrane region" description="Helical" evidence="4">
    <location>
        <begin position="137"/>
        <end position="158"/>
    </location>
</feature>
<dbReference type="GO" id="GO:0016020">
    <property type="term" value="C:membrane"/>
    <property type="evidence" value="ECO:0007669"/>
    <property type="project" value="UniProtKB-SubCell"/>
</dbReference>
<keyword evidence="4" id="KW-0812">Transmembrane</keyword>
<keyword evidence="7" id="KW-1185">Reference proteome</keyword>
<feature type="transmembrane region" description="Helical" evidence="4">
    <location>
        <begin position="239"/>
        <end position="257"/>
    </location>
</feature>
<feature type="transmembrane region" description="Helical" evidence="4">
    <location>
        <begin position="278"/>
        <end position="301"/>
    </location>
</feature>
<dbReference type="Gene3D" id="1.20.1250.20">
    <property type="entry name" value="MFS general substrate transporter like domains"/>
    <property type="match status" value="2"/>
</dbReference>
<dbReference type="InterPro" id="IPR020846">
    <property type="entry name" value="MFS_dom"/>
</dbReference>
<comment type="subcellular location">
    <subcellularLocation>
        <location evidence="1">Membrane</location>
        <topology evidence="1">Multi-pass membrane protein</topology>
    </subcellularLocation>
</comment>
<evidence type="ECO:0000256" key="3">
    <source>
        <dbReference type="SAM" id="MobiDB-lite"/>
    </source>
</evidence>
<proteinExistence type="inferred from homology"/>
<dbReference type="EMBL" id="CCBP010000462">
    <property type="protein sequence ID" value="CDO77695.1"/>
    <property type="molecule type" value="Genomic_DNA"/>
</dbReference>
<evidence type="ECO:0000256" key="4">
    <source>
        <dbReference type="SAM" id="Phobius"/>
    </source>
</evidence>
<comment type="similarity">
    <text evidence="2">Belongs to the major facilitator superfamily. Monocarboxylate porter (TC 2.A.1.13) family.</text>
</comment>
<evidence type="ECO:0000256" key="2">
    <source>
        <dbReference type="ARBA" id="ARBA00006727"/>
    </source>
</evidence>
<organism evidence="6 7">
    <name type="scientific">Pycnoporus cinnabarinus</name>
    <name type="common">Cinnabar-red polypore</name>
    <name type="synonym">Trametes cinnabarina</name>
    <dbReference type="NCBI Taxonomy" id="5643"/>
    <lineage>
        <taxon>Eukaryota</taxon>
        <taxon>Fungi</taxon>
        <taxon>Dikarya</taxon>
        <taxon>Basidiomycota</taxon>
        <taxon>Agaricomycotina</taxon>
        <taxon>Agaricomycetes</taxon>
        <taxon>Polyporales</taxon>
        <taxon>Polyporaceae</taxon>
        <taxon>Trametes</taxon>
    </lineage>
</organism>